<feature type="compositionally biased region" description="Low complexity" evidence="1">
    <location>
        <begin position="60"/>
        <end position="70"/>
    </location>
</feature>
<evidence type="ECO:0000313" key="2">
    <source>
        <dbReference type="EMBL" id="KAK4136108.1"/>
    </source>
</evidence>
<reference evidence="2" key="1">
    <citation type="journal article" date="2023" name="Mol. Phylogenet. Evol.">
        <title>Genome-scale phylogeny and comparative genomics of the fungal order Sordariales.</title>
        <authorList>
            <person name="Hensen N."/>
            <person name="Bonometti L."/>
            <person name="Westerberg I."/>
            <person name="Brannstrom I.O."/>
            <person name="Guillou S."/>
            <person name="Cros-Aarteil S."/>
            <person name="Calhoun S."/>
            <person name="Haridas S."/>
            <person name="Kuo A."/>
            <person name="Mondo S."/>
            <person name="Pangilinan J."/>
            <person name="Riley R."/>
            <person name="LaButti K."/>
            <person name="Andreopoulos B."/>
            <person name="Lipzen A."/>
            <person name="Chen C."/>
            <person name="Yan M."/>
            <person name="Daum C."/>
            <person name="Ng V."/>
            <person name="Clum A."/>
            <person name="Steindorff A."/>
            <person name="Ohm R.A."/>
            <person name="Martin F."/>
            <person name="Silar P."/>
            <person name="Natvig D.O."/>
            <person name="Lalanne C."/>
            <person name="Gautier V."/>
            <person name="Ament-Velasquez S.L."/>
            <person name="Kruys A."/>
            <person name="Hutchinson M.I."/>
            <person name="Powell A.J."/>
            <person name="Barry K."/>
            <person name="Miller A.N."/>
            <person name="Grigoriev I.V."/>
            <person name="Debuchy R."/>
            <person name="Gladieux P."/>
            <person name="Hiltunen Thoren M."/>
            <person name="Johannesson H."/>
        </authorList>
    </citation>
    <scope>NUCLEOTIDE SEQUENCE</scope>
    <source>
        <strain evidence="2">CBS 123565</strain>
    </source>
</reference>
<sequence>MAYYRRRNGQSSRQNYQQENNGHSEENHYQNNQSHYQGYQGNGQQNQGRQRRSRRNLDDGQNSHGQNQGQGPQGQNGGWQFNGQAQYQQRGQNQQPRPQQHPPPRQQEPQGQHQHRNSRSPPPPDQQQQQQQQQEAMLQGYVEEDEVDMYDGPAAPPTYWANTGPESASYWPTTPPESVAYSGHGCPQCHFLTSWLDASADGPLSPNLHQRLEWSQAHYDLRAKFAHDWHVSLQRTFHEQLARTYQLQQEAAELQAAIQESLELQEQLQQQQQQQQPTSAPAPTPPRTLDTAALADHHAQTVALLAALQDSETLYRQHNENGPDQHVAAAAAATGFTALRTTAQRVQGIIRGFERQSQQGGHFWWLGARETRLCEQWRGICDTYLQQVAGIEQQVRAEGTAGGGEAWARYNAWLGGMKGLFDGFTRGFLG</sequence>
<feature type="compositionally biased region" description="Low complexity" evidence="1">
    <location>
        <begin position="78"/>
        <end position="98"/>
    </location>
</feature>
<dbReference type="AlphaFoldDB" id="A0AAN6UNE4"/>
<feature type="region of interest" description="Disordered" evidence="1">
    <location>
        <begin position="1"/>
        <end position="136"/>
    </location>
</feature>
<feature type="compositionally biased region" description="Low complexity" evidence="1">
    <location>
        <begin position="29"/>
        <end position="48"/>
    </location>
</feature>
<feature type="region of interest" description="Disordered" evidence="1">
    <location>
        <begin position="266"/>
        <end position="289"/>
    </location>
</feature>
<gene>
    <name evidence="2" type="ORF">BT67DRAFT_491297</name>
</gene>
<accession>A0AAN6UNE4</accession>
<dbReference type="EMBL" id="MU853404">
    <property type="protein sequence ID" value="KAK4136108.1"/>
    <property type="molecule type" value="Genomic_DNA"/>
</dbReference>
<organism evidence="2 3">
    <name type="scientific">Trichocladium antarcticum</name>
    <dbReference type="NCBI Taxonomy" id="1450529"/>
    <lineage>
        <taxon>Eukaryota</taxon>
        <taxon>Fungi</taxon>
        <taxon>Dikarya</taxon>
        <taxon>Ascomycota</taxon>
        <taxon>Pezizomycotina</taxon>
        <taxon>Sordariomycetes</taxon>
        <taxon>Sordariomycetidae</taxon>
        <taxon>Sordariales</taxon>
        <taxon>Chaetomiaceae</taxon>
        <taxon>Trichocladium</taxon>
    </lineage>
</organism>
<keyword evidence="3" id="KW-1185">Reference proteome</keyword>
<evidence type="ECO:0000313" key="3">
    <source>
        <dbReference type="Proteomes" id="UP001304895"/>
    </source>
</evidence>
<protein>
    <submittedName>
        <fullName evidence="2">Uncharacterized protein</fullName>
    </submittedName>
</protein>
<feature type="compositionally biased region" description="Low complexity" evidence="1">
    <location>
        <begin position="266"/>
        <end position="279"/>
    </location>
</feature>
<comment type="caution">
    <text evidence="2">The sequence shown here is derived from an EMBL/GenBank/DDBJ whole genome shotgun (WGS) entry which is preliminary data.</text>
</comment>
<feature type="compositionally biased region" description="Polar residues" evidence="1">
    <location>
        <begin position="9"/>
        <end position="21"/>
    </location>
</feature>
<name>A0AAN6UNE4_9PEZI</name>
<reference evidence="2" key="2">
    <citation type="submission" date="2023-05" db="EMBL/GenBank/DDBJ databases">
        <authorList>
            <consortium name="Lawrence Berkeley National Laboratory"/>
            <person name="Steindorff A."/>
            <person name="Hensen N."/>
            <person name="Bonometti L."/>
            <person name="Westerberg I."/>
            <person name="Brannstrom I.O."/>
            <person name="Guillou S."/>
            <person name="Cros-Aarteil S."/>
            <person name="Calhoun S."/>
            <person name="Haridas S."/>
            <person name="Kuo A."/>
            <person name="Mondo S."/>
            <person name="Pangilinan J."/>
            <person name="Riley R."/>
            <person name="Labutti K."/>
            <person name="Andreopoulos B."/>
            <person name="Lipzen A."/>
            <person name="Chen C."/>
            <person name="Yanf M."/>
            <person name="Daum C."/>
            <person name="Ng V."/>
            <person name="Clum A."/>
            <person name="Ohm R."/>
            <person name="Martin F."/>
            <person name="Silar P."/>
            <person name="Natvig D."/>
            <person name="Lalanne C."/>
            <person name="Gautier V."/>
            <person name="Ament-Velasquez S.L."/>
            <person name="Kruys A."/>
            <person name="Hutchinson M.I."/>
            <person name="Powell A.J."/>
            <person name="Barry K."/>
            <person name="Miller A.N."/>
            <person name="Grigoriev I.V."/>
            <person name="Debuchy R."/>
            <person name="Gladieux P."/>
            <person name="Thoren M.H."/>
            <person name="Johannesson H."/>
        </authorList>
    </citation>
    <scope>NUCLEOTIDE SEQUENCE</scope>
    <source>
        <strain evidence="2">CBS 123565</strain>
    </source>
</reference>
<proteinExistence type="predicted"/>
<dbReference type="Proteomes" id="UP001304895">
    <property type="component" value="Unassembled WGS sequence"/>
</dbReference>
<evidence type="ECO:0000256" key="1">
    <source>
        <dbReference type="SAM" id="MobiDB-lite"/>
    </source>
</evidence>